<keyword evidence="4 7" id="KW-0472">Membrane</keyword>
<keyword evidence="2 7" id="KW-0812">Transmembrane</keyword>
<comment type="similarity">
    <text evidence="5">Belongs to the SAT4 family.</text>
</comment>
<feature type="transmembrane region" description="Helical" evidence="7">
    <location>
        <begin position="214"/>
        <end position="232"/>
    </location>
</feature>
<organism evidence="9 10">
    <name type="scientific">Periconia digitata</name>
    <dbReference type="NCBI Taxonomy" id="1303443"/>
    <lineage>
        <taxon>Eukaryota</taxon>
        <taxon>Fungi</taxon>
        <taxon>Dikarya</taxon>
        <taxon>Ascomycota</taxon>
        <taxon>Pezizomycotina</taxon>
        <taxon>Dothideomycetes</taxon>
        <taxon>Pleosporomycetidae</taxon>
        <taxon>Pleosporales</taxon>
        <taxon>Massarineae</taxon>
        <taxon>Periconiaceae</taxon>
        <taxon>Periconia</taxon>
    </lineage>
</organism>
<feature type="transmembrane region" description="Helical" evidence="7">
    <location>
        <begin position="177"/>
        <end position="202"/>
    </location>
</feature>
<feature type="transmembrane region" description="Helical" evidence="7">
    <location>
        <begin position="252"/>
        <end position="273"/>
    </location>
</feature>
<gene>
    <name evidence="9" type="ORF">PDIGIT_LOCUS4108</name>
</gene>
<feature type="transmembrane region" description="Helical" evidence="7">
    <location>
        <begin position="25"/>
        <end position="45"/>
    </location>
</feature>
<keyword evidence="10" id="KW-1185">Reference proteome</keyword>
<dbReference type="GO" id="GO:0016020">
    <property type="term" value="C:membrane"/>
    <property type="evidence" value="ECO:0007669"/>
    <property type="project" value="UniProtKB-SubCell"/>
</dbReference>
<proteinExistence type="inferred from homology"/>
<dbReference type="EMBL" id="CAOQHR010000002">
    <property type="protein sequence ID" value="CAI6329298.1"/>
    <property type="molecule type" value="Genomic_DNA"/>
</dbReference>
<reference evidence="9" key="1">
    <citation type="submission" date="2023-01" db="EMBL/GenBank/DDBJ databases">
        <authorList>
            <person name="Van Ghelder C."/>
            <person name="Rancurel C."/>
        </authorList>
    </citation>
    <scope>NUCLEOTIDE SEQUENCE</scope>
    <source>
        <strain evidence="9">CNCM I-4278</strain>
    </source>
</reference>
<evidence type="ECO:0000256" key="4">
    <source>
        <dbReference type="ARBA" id="ARBA00023136"/>
    </source>
</evidence>
<dbReference type="PANTHER" id="PTHR33048">
    <property type="entry name" value="PTH11-LIKE INTEGRAL MEMBRANE PROTEIN (AFU_ORTHOLOGUE AFUA_5G11245)"/>
    <property type="match status" value="1"/>
</dbReference>
<evidence type="ECO:0000256" key="2">
    <source>
        <dbReference type="ARBA" id="ARBA00022692"/>
    </source>
</evidence>
<feature type="region of interest" description="Disordered" evidence="6">
    <location>
        <begin position="365"/>
        <end position="395"/>
    </location>
</feature>
<name>A0A9W4XSF0_9PLEO</name>
<feature type="domain" description="Rhodopsin" evidence="8">
    <location>
        <begin position="41"/>
        <end position="277"/>
    </location>
</feature>
<evidence type="ECO:0000256" key="7">
    <source>
        <dbReference type="SAM" id="Phobius"/>
    </source>
</evidence>
<dbReference type="OrthoDB" id="3529975at2759"/>
<evidence type="ECO:0000256" key="6">
    <source>
        <dbReference type="SAM" id="MobiDB-lite"/>
    </source>
</evidence>
<sequence length="410" mass="45848">MSAFTPEQLAYLQAHRDDSRVHEIYGVYCVPIALATISTTLRVWAKTAGRNGVTLDDWLIIAATVCLVGQCASGLGFGPPHGMGRHVIASEPYDLMMVRKGDYVFSHFYDIALVMVKLSILAFYYRIFALPIFRKFVVATAAFVIAWGIGITVTLALACRPIAAFWDSNVAGDCLELVTFTYFTNISNLCTDIWIFVMPWPVIWHLRMQTKRKVLLCFIFSIGLATCVVSSVRLTVVLGHGNPDFTWYYVPLGAYSAFEPLGGLLCANLPIIFHMWRKRRNILTDSFRFKTQPSSTATPNSGGSRRSRIARSLGLSNNSQSLGDSQARTIIGDEESGWHQETQEQRAEQSQRAQFFDKVEKSHTISVDVAPSENSSRREPLFSSSSAGIQLPPRAAEGMKKNVWEVRRQR</sequence>
<evidence type="ECO:0000256" key="3">
    <source>
        <dbReference type="ARBA" id="ARBA00022989"/>
    </source>
</evidence>
<keyword evidence="3 7" id="KW-1133">Transmembrane helix</keyword>
<evidence type="ECO:0000313" key="9">
    <source>
        <dbReference type="EMBL" id="CAI6329298.1"/>
    </source>
</evidence>
<dbReference type="AlphaFoldDB" id="A0A9W4XSF0"/>
<dbReference type="InterPro" id="IPR049326">
    <property type="entry name" value="Rhodopsin_dom_fungi"/>
</dbReference>
<dbReference type="PANTHER" id="PTHR33048:SF8">
    <property type="entry name" value="INTEGRAL MEMBRANE PROTEIN-RELATED"/>
    <property type="match status" value="1"/>
</dbReference>
<protein>
    <recommendedName>
        <fullName evidence="8">Rhodopsin domain-containing protein</fullName>
    </recommendedName>
</protein>
<feature type="transmembrane region" description="Helical" evidence="7">
    <location>
        <begin position="136"/>
        <end position="157"/>
    </location>
</feature>
<dbReference type="Pfam" id="PF20684">
    <property type="entry name" value="Fung_rhodopsin"/>
    <property type="match status" value="1"/>
</dbReference>
<evidence type="ECO:0000256" key="5">
    <source>
        <dbReference type="ARBA" id="ARBA00038359"/>
    </source>
</evidence>
<dbReference type="Proteomes" id="UP001152607">
    <property type="component" value="Unassembled WGS sequence"/>
</dbReference>
<accession>A0A9W4XSF0</accession>
<comment type="caution">
    <text evidence="9">The sequence shown here is derived from an EMBL/GenBank/DDBJ whole genome shotgun (WGS) entry which is preliminary data.</text>
</comment>
<evidence type="ECO:0000256" key="1">
    <source>
        <dbReference type="ARBA" id="ARBA00004141"/>
    </source>
</evidence>
<dbReference type="InterPro" id="IPR052337">
    <property type="entry name" value="SAT4-like"/>
</dbReference>
<evidence type="ECO:0000313" key="10">
    <source>
        <dbReference type="Proteomes" id="UP001152607"/>
    </source>
</evidence>
<feature type="transmembrane region" description="Helical" evidence="7">
    <location>
        <begin position="103"/>
        <end position="124"/>
    </location>
</feature>
<evidence type="ECO:0000259" key="8">
    <source>
        <dbReference type="Pfam" id="PF20684"/>
    </source>
</evidence>
<comment type="subcellular location">
    <subcellularLocation>
        <location evidence="1">Membrane</location>
        <topology evidence="1">Multi-pass membrane protein</topology>
    </subcellularLocation>
</comment>
<feature type="transmembrane region" description="Helical" evidence="7">
    <location>
        <begin position="57"/>
        <end position="77"/>
    </location>
</feature>